<dbReference type="NCBIfam" id="TIGR04183">
    <property type="entry name" value="Por_Secre_tail"/>
    <property type="match status" value="1"/>
</dbReference>
<keyword evidence="3" id="KW-1185">Reference proteome</keyword>
<accession>A0A2T0WEJ7</accession>
<dbReference type="InterPro" id="IPR036415">
    <property type="entry name" value="Lamin_tail_dom_sf"/>
</dbReference>
<dbReference type="AlphaFoldDB" id="A0A2T0WEJ7"/>
<gene>
    <name evidence="2" type="ORF">CLW00_11429</name>
</gene>
<dbReference type="InterPro" id="IPR001322">
    <property type="entry name" value="Lamin_tail_dom"/>
</dbReference>
<proteinExistence type="predicted"/>
<dbReference type="Pfam" id="PF00932">
    <property type="entry name" value="LTD"/>
    <property type="match status" value="1"/>
</dbReference>
<dbReference type="InterPro" id="IPR014867">
    <property type="entry name" value="Spore_coat_CotH_CotH2/3/7"/>
</dbReference>
<dbReference type="Pfam" id="PF08757">
    <property type="entry name" value="CotH"/>
    <property type="match status" value="1"/>
</dbReference>
<dbReference type="PROSITE" id="PS51841">
    <property type="entry name" value="LTD"/>
    <property type="match status" value="1"/>
</dbReference>
<evidence type="ECO:0000313" key="2">
    <source>
        <dbReference type="EMBL" id="PRY85122.1"/>
    </source>
</evidence>
<dbReference type="RefSeq" id="WP_106135193.1">
    <property type="nucleotide sequence ID" value="NZ_PVTR01000014.1"/>
</dbReference>
<evidence type="ECO:0000259" key="1">
    <source>
        <dbReference type="PROSITE" id="PS51841"/>
    </source>
</evidence>
<organism evidence="2 3">
    <name type="scientific">Mongoliibacter ruber</name>
    <dbReference type="NCBI Taxonomy" id="1750599"/>
    <lineage>
        <taxon>Bacteria</taxon>
        <taxon>Pseudomonadati</taxon>
        <taxon>Bacteroidota</taxon>
        <taxon>Cytophagia</taxon>
        <taxon>Cytophagales</taxon>
        <taxon>Cyclobacteriaceae</taxon>
        <taxon>Mongoliibacter</taxon>
    </lineage>
</organism>
<feature type="domain" description="LTD" evidence="1">
    <location>
        <begin position="19"/>
        <end position="148"/>
    </location>
</feature>
<dbReference type="Proteomes" id="UP000238157">
    <property type="component" value="Unassembled WGS sequence"/>
</dbReference>
<dbReference type="EMBL" id="PVTR01000014">
    <property type="protein sequence ID" value="PRY85122.1"/>
    <property type="molecule type" value="Genomic_DNA"/>
</dbReference>
<dbReference type="Gene3D" id="2.60.40.1260">
    <property type="entry name" value="Lamin Tail domain"/>
    <property type="match status" value="1"/>
</dbReference>
<reference evidence="2 3" key="1">
    <citation type="submission" date="2018-03" db="EMBL/GenBank/DDBJ databases">
        <title>Genomic Encyclopedia of Archaeal and Bacterial Type Strains, Phase II (KMG-II): from individual species to whole genera.</title>
        <authorList>
            <person name="Goeker M."/>
        </authorList>
    </citation>
    <scope>NUCLEOTIDE SEQUENCE [LARGE SCALE GENOMIC DNA]</scope>
    <source>
        <strain evidence="2 3">DSM 27929</strain>
    </source>
</reference>
<dbReference type="InterPro" id="IPR026444">
    <property type="entry name" value="Secre_tail"/>
</dbReference>
<dbReference type="SUPFAM" id="SSF74853">
    <property type="entry name" value="Lamin A/C globular tail domain"/>
    <property type="match status" value="1"/>
</dbReference>
<name>A0A2T0WEJ7_9BACT</name>
<comment type="caution">
    <text evidence="2">The sequence shown here is derived from an EMBL/GenBank/DDBJ whole genome shotgun (WGS) entry which is preliminary data.</text>
</comment>
<protein>
    <submittedName>
        <fullName evidence="2">Putative secreted protein (Por secretion system target)</fullName>
    </submittedName>
</protein>
<dbReference type="OrthoDB" id="9806464at2"/>
<sequence length="1143" mass="130423">MNRKIIHFFAIVFSMVLMTLIAGHAWSQVVINEIMSSNSFTISDEDGEFADWIELYNTSENEVNLLGYGLSDNENNPFKWVLPNVTIAPKGFLLIWASGKDRKNINQPLHTNYSISAAGEEILLSHPEGFVIDEIPPMAIPTDVSYGRQPDGTENLVFFDIPTPNQPNDSNGFTEFLSKPEIIITAPNVHTISLQINNPNQKGIILYTLDGSVPSLEAFEQGRTFKVDYYFEGENETNVLKNFEHTTFTYEDPVELDLSQESTHKLSDIITTYNRDFEMHWQKPSENHKKGMAIRATIYHNGRYSPVSAKTYFPSEVVETHHLPILSLIVDNEDLFGYEEGLYVPGKRFIENGGSPNQYILNANYRQSGRPSEKPVSLELYQNSDLVFSQGLGLRIHGSGSRTRPIKSFRLYARNDYDQQAIIDFPFIPNSLTALGNPLTSYKRLLFRQGGDRLDYLTDAVLHRIMEPMYLGLQRSAPMVHYINGEYWGLITARDRIDRYFVGDNYNIDPDNVVMIDSPWGEGSSAMVDEGSPSDIQYYRELRNLILNTDLSEDGSFETIAEKLDILSYIDHVVAFVYWNNVDWYGDKHFRIWRSTQTNSSFDDGKFRFIVWDFDAALTNGAGFNTLINWIDPKGGGNEFATNDPEKTRILRTLLQNSAFKNLFLNRFNDLINSAFKPERISAISNDYYAGIEPEFERHFARWNFYPSSTNSLYGYKNYLNRFHQYAQDRPNSQRAHLREAFGLEENLIIQINVRELESGFVNINTLSLDENLAGTGGKAYPWEGTYFKNIPITLEAKAHVGYKFDFWLINGEQYKEEQLEYTPSENLQILAVFTKDDVVVRELMYYWYFDTNIANDTPLLSISPAYSAIDHTSANMRFEPAIHPYPLNEGNSAGIMDRVNDPTSINFIDEPADGLTLDMDKMRGIRTRNPLMVIDGETSRKGYLIFDIPADQYKDLLFKAAVSRTNNGPLQLKIAYSTQEDESFVALPRELSTFDLNPDFNLLELDLTSLAEINANKHFKLRIGFEGNTSNTSGNARFNNISISGSKAVESPGSIESDTDERIILLTFPNPSSNDVMVLLNRNRIDEVIDLQVINMQGQDMFSHSSHGDDYIKLDIRTWLPGTYILRAVTSKKVEITRIIKR</sequence>
<evidence type="ECO:0000313" key="3">
    <source>
        <dbReference type="Proteomes" id="UP000238157"/>
    </source>
</evidence>